<reference evidence="1 2" key="1">
    <citation type="submission" date="2021-07" db="EMBL/GenBank/DDBJ databases">
        <authorList>
            <consortium name="Genoscope - CEA"/>
            <person name="William W."/>
        </authorList>
    </citation>
    <scope>NUCLEOTIDE SEQUENCE [LARGE SCALE GENOMIC DNA]</scope>
</reference>
<organism evidence="1 2">
    <name type="scientific">Brassica campestris</name>
    <name type="common">Field mustard</name>
    <dbReference type="NCBI Taxonomy" id="3711"/>
    <lineage>
        <taxon>Eukaryota</taxon>
        <taxon>Viridiplantae</taxon>
        <taxon>Streptophyta</taxon>
        <taxon>Embryophyta</taxon>
        <taxon>Tracheophyta</taxon>
        <taxon>Spermatophyta</taxon>
        <taxon>Magnoliopsida</taxon>
        <taxon>eudicotyledons</taxon>
        <taxon>Gunneridae</taxon>
        <taxon>Pentapetalae</taxon>
        <taxon>rosids</taxon>
        <taxon>malvids</taxon>
        <taxon>Brassicales</taxon>
        <taxon>Brassicaceae</taxon>
        <taxon>Brassiceae</taxon>
        <taxon>Brassica</taxon>
    </lineage>
</organism>
<dbReference type="EMBL" id="LS974620">
    <property type="protein sequence ID" value="CAG7905807.1"/>
    <property type="molecule type" value="Genomic_DNA"/>
</dbReference>
<accession>A0A8D9HVN2</accession>
<protein>
    <submittedName>
        <fullName evidence="1">Uncharacterized protein</fullName>
    </submittedName>
</protein>
<dbReference type="AlphaFoldDB" id="A0A8D9HVN2"/>
<dbReference type="Gramene" id="A04p07080.2_BraZ1">
    <property type="protein sequence ID" value="A04p07080.2_BraZ1.CDS.1"/>
    <property type="gene ID" value="A04g07080.2_BraZ1"/>
</dbReference>
<name>A0A8D9HVN2_BRACM</name>
<proteinExistence type="predicted"/>
<evidence type="ECO:0000313" key="2">
    <source>
        <dbReference type="Proteomes" id="UP000694005"/>
    </source>
</evidence>
<sequence>MWHLLTSSVNLSTLPLEMYFNHCLLNSNTYFYLQEICSTDMVIDHRHIRRLLRFWPMNKVLTQKDEFTEKMQMTRVIFLLQYLISSLRNDQLCPSVFLHPWISCGPRSIEPSLIITRDENLKQS</sequence>
<dbReference type="Proteomes" id="UP000694005">
    <property type="component" value="Chromosome A04"/>
</dbReference>
<evidence type="ECO:0000313" key="1">
    <source>
        <dbReference type="EMBL" id="CAG7905807.1"/>
    </source>
</evidence>
<gene>
    <name evidence="1" type="ORF">BRAPAZ1V2_A04P07080.2</name>
</gene>